<evidence type="ECO:0000256" key="8">
    <source>
        <dbReference type="PROSITE-ProRule" id="PRU00042"/>
    </source>
</evidence>
<evidence type="ECO:0000313" key="10">
    <source>
        <dbReference type="EMBL" id="KAK8561751.1"/>
    </source>
</evidence>
<accession>A0ABR2EM37</accession>
<dbReference type="InterPro" id="IPR052426">
    <property type="entry name" value="Plant_dev_regulator"/>
</dbReference>
<evidence type="ECO:0000256" key="6">
    <source>
        <dbReference type="ARBA" id="ARBA00023163"/>
    </source>
</evidence>
<dbReference type="PROSITE" id="PS00028">
    <property type="entry name" value="ZINC_FINGER_C2H2_1"/>
    <property type="match status" value="1"/>
</dbReference>
<dbReference type="PANTHER" id="PTHR45801">
    <property type="entry name" value="OS07G0101800 PROTEIN"/>
    <property type="match status" value="1"/>
</dbReference>
<evidence type="ECO:0000256" key="5">
    <source>
        <dbReference type="ARBA" id="ARBA00023015"/>
    </source>
</evidence>
<evidence type="ECO:0000256" key="2">
    <source>
        <dbReference type="ARBA" id="ARBA00022723"/>
    </source>
</evidence>
<evidence type="ECO:0000256" key="7">
    <source>
        <dbReference type="ARBA" id="ARBA00023242"/>
    </source>
</evidence>
<dbReference type="SMART" id="SM00355">
    <property type="entry name" value="ZnF_C2H2"/>
    <property type="match status" value="1"/>
</dbReference>
<dbReference type="SUPFAM" id="SSF57667">
    <property type="entry name" value="beta-beta-alpha zinc fingers"/>
    <property type="match status" value="1"/>
</dbReference>
<evidence type="ECO:0000259" key="9">
    <source>
        <dbReference type="PROSITE" id="PS50157"/>
    </source>
</evidence>
<evidence type="ECO:0000256" key="4">
    <source>
        <dbReference type="ARBA" id="ARBA00022833"/>
    </source>
</evidence>
<dbReference type="InterPro" id="IPR013087">
    <property type="entry name" value="Znf_C2H2_type"/>
</dbReference>
<evidence type="ECO:0000313" key="11">
    <source>
        <dbReference type="Proteomes" id="UP001472677"/>
    </source>
</evidence>
<keyword evidence="6" id="KW-0804">Transcription</keyword>
<dbReference type="Proteomes" id="UP001472677">
    <property type="component" value="Unassembled WGS sequence"/>
</dbReference>
<comment type="caution">
    <text evidence="10">The sequence shown here is derived from an EMBL/GenBank/DDBJ whole genome shotgun (WGS) entry which is preliminary data.</text>
</comment>
<feature type="domain" description="C2H2-type" evidence="9">
    <location>
        <begin position="55"/>
        <end position="82"/>
    </location>
</feature>
<dbReference type="Pfam" id="PF13912">
    <property type="entry name" value="zf-C2H2_6"/>
    <property type="match status" value="1"/>
</dbReference>
<dbReference type="PANTHER" id="PTHR45801:SF101">
    <property type="entry name" value="C2H2-TYPE DOMAIN-CONTAINING PROTEIN"/>
    <property type="match status" value="1"/>
</dbReference>
<gene>
    <name evidence="10" type="ORF">V6N12_048811</name>
</gene>
<keyword evidence="2" id="KW-0479">Metal-binding</keyword>
<evidence type="ECO:0000256" key="1">
    <source>
        <dbReference type="ARBA" id="ARBA00004123"/>
    </source>
</evidence>
<keyword evidence="5" id="KW-0805">Transcription regulation</keyword>
<protein>
    <recommendedName>
        <fullName evidence="9">C2H2-type domain-containing protein</fullName>
    </recommendedName>
</protein>
<organism evidence="10 11">
    <name type="scientific">Hibiscus sabdariffa</name>
    <name type="common">roselle</name>
    <dbReference type="NCBI Taxonomy" id="183260"/>
    <lineage>
        <taxon>Eukaryota</taxon>
        <taxon>Viridiplantae</taxon>
        <taxon>Streptophyta</taxon>
        <taxon>Embryophyta</taxon>
        <taxon>Tracheophyta</taxon>
        <taxon>Spermatophyta</taxon>
        <taxon>Magnoliopsida</taxon>
        <taxon>eudicotyledons</taxon>
        <taxon>Gunneridae</taxon>
        <taxon>Pentapetalae</taxon>
        <taxon>rosids</taxon>
        <taxon>malvids</taxon>
        <taxon>Malvales</taxon>
        <taxon>Malvaceae</taxon>
        <taxon>Malvoideae</taxon>
        <taxon>Hibiscus</taxon>
    </lineage>
</organism>
<dbReference type="Gene3D" id="3.30.160.60">
    <property type="entry name" value="Classic Zinc Finger"/>
    <property type="match status" value="1"/>
</dbReference>
<reference evidence="10 11" key="1">
    <citation type="journal article" date="2024" name="G3 (Bethesda)">
        <title>Genome assembly of Hibiscus sabdariffa L. provides insights into metabolisms of medicinal natural products.</title>
        <authorList>
            <person name="Kim T."/>
        </authorList>
    </citation>
    <scope>NUCLEOTIDE SEQUENCE [LARGE SCALE GENOMIC DNA]</scope>
    <source>
        <strain evidence="10">TK-2024</strain>
        <tissue evidence="10">Old leaves</tissue>
    </source>
</reference>
<dbReference type="EMBL" id="JBBPBM010000013">
    <property type="protein sequence ID" value="KAK8561751.1"/>
    <property type="molecule type" value="Genomic_DNA"/>
</dbReference>
<keyword evidence="7" id="KW-0539">Nucleus</keyword>
<dbReference type="PROSITE" id="PS50157">
    <property type="entry name" value="ZINC_FINGER_C2H2_2"/>
    <property type="match status" value="1"/>
</dbReference>
<sequence>MDQARYWMWTKRRHGLSSHLQASTKDTCDDSWEELAFAEDAAGSLGGCVWPPRSYSCSFCGREFTSAQALGGHMNVHRRDRARLKNSPPSQDELLLHDRNHTLDFRFGADELCSFSHNPNPNPKHGTSLPPLSSEIALYNPVKSPNSSPKPCSNFVEDGYYHFSDLRNEGEKSPGIPESGCSRKADFSVCLNLIVKEELGCKRKRTDEYDTPILPFFLKPNSTKRHQLQPGVVSDQLSSSSVNDIDLELRLGDRPR</sequence>
<name>A0ABR2EM37_9ROSI</name>
<keyword evidence="11" id="KW-1185">Reference proteome</keyword>
<keyword evidence="4" id="KW-0862">Zinc</keyword>
<proteinExistence type="predicted"/>
<keyword evidence="3 8" id="KW-0863">Zinc-finger</keyword>
<comment type="subcellular location">
    <subcellularLocation>
        <location evidence="1">Nucleus</location>
    </subcellularLocation>
</comment>
<dbReference type="InterPro" id="IPR036236">
    <property type="entry name" value="Znf_C2H2_sf"/>
</dbReference>
<evidence type="ECO:0000256" key="3">
    <source>
        <dbReference type="ARBA" id="ARBA00022771"/>
    </source>
</evidence>